<dbReference type="InterPro" id="IPR050491">
    <property type="entry name" value="AmpC-like"/>
</dbReference>
<name>A0ABX1WRD4_9BACT</name>
<dbReference type="PANTHER" id="PTHR46825">
    <property type="entry name" value="D-ALANYL-D-ALANINE-CARBOXYPEPTIDASE/ENDOPEPTIDASE AMPH"/>
    <property type="match status" value="1"/>
</dbReference>
<organism evidence="2 3">
    <name type="scientific">Marinifilum caeruleilacunae</name>
    <dbReference type="NCBI Taxonomy" id="2499076"/>
    <lineage>
        <taxon>Bacteria</taxon>
        <taxon>Pseudomonadati</taxon>
        <taxon>Bacteroidota</taxon>
        <taxon>Bacteroidia</taxon>
        <taxon>Marinilabiliales</taxon>
        <taxon>Marinifilaceae</taxon>
    </lineage>
</organism>
<feature type="domain" description="Beta-lactamase-related" evidence="1">
    <location>
        <begin position="77"/>
        <end position="346"/>
    </location>
</feature>
<keyword evidence="3" id="KW-1185">Reference proteome</keyword>
<sequence length="503" mass="56962">MCQMKHVSLIIMTLLGLICTNQDGKTQSVSEKENRIVREHCESFPDGTQLSMAFIHKNEISYIGFIKRNNNLLEVNNRDSVFGIGSISKVFTATLLSHLLLDRKINLNDPIENHLAFKLPSSDFDPTQITFKTLANHTSGLQGMHSDYRSFMENTKNGILFDSTALKNHLQNKLILVSKAGEKRLYSNLGYASLGCLIEYIQKSSHEDLLQEQICSVYGMNNTTTDYNKIKKFLVNGRDSIGQLLSFEDVGIYKFSGGILSSVSDLSKFVQANFSADEILNFQRQETYRWGNSGMALGWQISNFGSDNCKWYFHDGGLDGYRSACFMDVSSKSAVIILSNVSAYHPESDKIVDLATEFMKLGYLESEIDNPCINSFLEVALKNGWGAGRRDDLLQSDVDPNSIVGVWQYNNGNRWITRTFFADQKMQTDFYKDSEIDVWGYYELSGKEINISDIGGEACTSDGKYEYQIKGDTLRFKLITDECDGRKNGMCKDWIRTKKQNKK</sequence>
<dbReference type="GO" id="GO:0016787">
    <property type="term" value="F:hydrolase activity"/>
    <property type="evidence" value="ECO:0007669"/>
    <property type="project" value="UniProtKB-KW"/>
</dbReference>
<accession>A0ABX1WRD4</accession>
<protein>
    <submittedName>
        <fullName evidence="2">Class A beta-lactamase-related serine hydrolase</fullName>
    </submittedName>
</protein>
<evidence type="ECO:0000259" key="1">
    <source>
        <dbReference type="Pfam" id="PF00144"/>
    </source>
</evidence>
<dbReference type="SUPFAM" id="SSF56601">
    <property type="entry name" value="beta-lactamase/transpeptidase-like"/>
    <property type="match status" value="1"/>
</dbReference>
<dbReference type="InterPro" id="IPR012338">
    <property type="entry name" value="Beta-lactam/transpept-like"/>
</dbReference>
<comment type="caution">
    <text evidence="2">The sequence shown here is derived from an EMBL/GenBank/DDBJ whole genome shotgun (WGS) entry which is preliminary data.</text>
</comment>
<dbReference type="InterPro" id="IPR001466">
    <property type="entry name" value="Beta-lactam-related"/>
</dbReference>
<gene>
    <name evidence="2" type="ORF">ELS83_01595</name>
</gene>
<proteinExistence type="predicted"/>
<evidence type="ECO:0000313" key="2">
    <source>
        <dbReference type="EMBL" id="NOU58493.1"/>
    </source>
</evidence>
<dbReference type="PANTHER" id="PTHR46825:SF9">
    <property type="entry name" value="BETA-LACTAMASE-RELATED DOMAIN-CONTAINING PROTEIN"/>
    <property type="match status" value="1"/>
</dbReference>
<keyword evidence="2" id="KW-0378">Hydrolase</keyword>
<evidence type="ECO:0000313" key="3">
    <source>
        <dbReference type="Proteomes" id="UP000732105"/>
    </source>
</evidence>
<dbReference type="Pfam" id="PF00144">
    <property type="entry name" value="Beta-lactamase"/>
    <property type="match status" value="1"/>
</dbReference>
<reference evidence="2 3" key="1">
    <citation type="submission" date="2018-12" db="EMBL/GenBank/DDBJ databases">
        <title>Marinifilum JC070 sp. nov., a marine bacterium isolated from Yongle Blue Hole in the South China Sea.</title>
        <authorList>
            <person name="Fu T."/>
        </authorList>
    </citation>
    <scope>NUCLEOTIDE SEQUENCE [LARGE SCALE GENOMIC DNA]</scope>
    <source>
        <strain evidence="2 3">JC070</strain>
    </source>
</reference>
<dbReference type="Proteomes" id="UP000732105">
    <property type="component" value="Unassembled WGS sequence"/>
</dbReference>
<dbReference type="EMBL" id="RZNH01000002">
    <property type="protein sequence ID" value="NOU58493.1"/>
    <property type="molecule type" value="Genomic_DNA"/>
</dbReference>
<dbReference type="Gene3D" id="3.40.710.10">
    <property type="entry name" value="DD-peptidase/beta-lactamase superfamily"/>
    <property type="match status" value="1"/>
</dbReference>